<evidence type="ECO:0000256" key="8">
    <source>
        <dbReference type="HAMAP-Rule" id="MF_01521"/>
    </source>
</evidence>
<proteinExistence type="inferred from homology"/>
<dbReference type="Proteomes" id="UP000284676">
    <property type="component" value="Unassembled WGS sequence"/>
</dbReference>
<comment type="similarity">
    <text evidence="8">Belongs to the MntP (TC 9.B.29) family.</text>
</comment>
<feature type="transmembrane region" description="Helical" evidence="8">
    <location>
        <begin position="6"/>
        <end position="23"/>
    </location>
</feature>
<feature type="transmembrane region" description="Helical" evidence="8">
    <location>
        <begin position="97"/>
        <end position="123"/>
    </location>
</feature>
<evidence type="ECO:0000256" key="4">
    <source>
        <dbReference type="ARBA" id="ARBA00022989"/>
    </source>
</evidence>
<feature type="transmembrane region" description="Helical" evidence="8">
    <location>
        <begin position="162"/>
        <end position="179"/>
    </location>
</feature>
<evidence type="ECO:0000256" key="7">
    <source>
        <dbReference type="ARBA" id="ARBA00023211"/>
    </source>
</evidence>
<comment type="function">
    <text evidence="8">Probably functions as a manganese efflux pump.</text>
</comment>
<evidence type="ECO:0000313" key="9">
    <source>
        <dbReference type="EMBL" id="RHF75093.1"/>
    </source>
</evidence>
<evidence type="ECO:0000256" key="1">
    <source>
        <dbReference type="ARBA" id="ARBA00022448"/>
    </source>
</evidence>
<dbReference type="AlphaFoldDB" id="A0A414Q2S7"/>
<dbReference type="PANTHER" id="PTHR35529">
    <property type="entry name" value="MANGANESE EFFLUX PUMP MNTP-RELATED"/>
    <property type="match status" value="1"/>
</dbReference>
<comment type="caution">
    <text evidence="9">The sequence shown here is derived from an EMBL/GenBank/DDBJ whole genome shotgun (WGS) entry which is preliminary data.</text>
</comment>
<comment type="subcellular location">
    <subcellularLocation>
        <location evidence="8">Cell membrane</location>
        <topology evidence="8">Multi-pass membrane protein</topology>
    </subcellularLocation>
</comment>
<evidence type="ECO:0000256" key="5">
    <source>
        <dbReference type="ARBA" id="ARBA00023065"/>
    </source>
</evidence>
<evidence type="ECO:0000313" key="10">
    <source>
        <dbReference type="Proteomes" id="UP000284676"/>
    </source>
</evidence>
<evidence type="ECO:0000256" key="6">
    <source>
        <dbReference type="ARBA" id="ARBA00023136"/>
    </source>
</evidence>
<dbReference type="GeneID" id="62763259"/>
<keyword evidence="1 8" id="KW-0813">Transport</keyword>
<keyword evidence="3 8" id="KW-0812">Transmembrane</keyword>
<keyword evidence="2 8" id="KW-1003">Cell membrane</keyword>
<evidence type="ECO:0000256" key="3">
    <source>
        <dbReference type="ARBA" id="ARBA00022692"/>
    </source>
</evidence>
<dbReference type="HAMAP" id="MF_01521">
    <property type="entry name" value="MntP_pump"/>
    <property type="match status" value="1"/>
</dbReference>
<dbReference type="EMBL" id="QRHL01000001">
    <property type="protein sequence ID" value="RHF75093.1"/>
    <property type="molecule type" value="Genomic_DNA"/>
</dbReference>
<organism evidence="9 10">
    <name type="scientific">Fusobacterium mortiferum</name>
    <dbReference type="NCBI Taxonomy" id="850"/>
    <lineage>
        <taxon>Bacteria</taxon>
        <taxon>Fusobacteriati</taxon>
        <taxon>Fusobacteriota</taxon>
        <taxon>Fusobacteriia</taxon>
        <taxon>Fusobacteriales</taxon>
        <taxon>Fusobacteriaceae</taxon>
        <taxon>Fusobacterium</taxon>
    </lineage>
</organism>
<dbReference type="InterPro" id="IPR003810">
    <property type="entry name" value="Mntp/YtaF"/>
</dbReference>
<feature type="transmembrane region" description="Helical" evidence="8">
    <location>
        <begin position="67"/>
        <end position="85"/>
    </location>
</feature>
<reference evidence="9 10" key="1">
    <citation type="submission" date="2018-08" db="EMBL/GenBank/DDBJ databases">
        <title>A genome reference for cultivated species of the human gut microbiota.</title>
        <authorList>
            <person name="Zou Y."/>
            <person name="Xue W."/>
            <person name="Luo G."/>
        </authorList>
    </citation>
    <scope>NUCLEOTIDE SEQUENCE [LARGE SCALE GENOMIC DNA]</scope>
    <source>
        <strain evidence="9 10">AM25-1</strain>
    </source>
</reference>
<feature type="transmembrane region" description="Helical" evidence="8">
    <location>
        <begin position="35"/>
        <end position="55"/>
    </location>
</feature>
<dbReference type="PANTHER" id="PTHR35529:SF1">
    <property type="entry name" value="MANGANESE EFFLUX PUMP MNTP-RELATED"/>
    <property type="match status" value="1"/>
</dbReference>
<protein>
    <recommendedName>
        <fullName evidence="8">Putative manganese efflux pump MntP</fullName>
    </recommendedName>
</protein>
<evidence type="ECO:0000256" key="2">
    <source>
        <dbReference type="ARBA" id="ARBA00022475"/>
    </source>
</evidence>
<name>A0A414Q2S7_FUSMR</name>
<feature type="transmembrane region" description="Helical" evidence="8">
    <location>
        <begin position="129"/>
        <end position="150"/>
    </location>
</feature>
<keyword evidence="4 8" id="KW-1133">Transmembrane helix</keyword>
<dbReference type="Pfam" id="PF02659">
    <property type="entry name" value="Mntp"/>
    <property type="match status" value="1"/>
</dbReference>
<dbReference type="RefSeq" id="WP_005884395.1">
    <property type="nucleotide sequence ID" value="NZ_CABMMQ010000001.1"/>
</dbReference>
<sequence>MYFIETILIGISLAMDAFAICLCQGLTTKENKEILALKLGITFGAFQAIMPWLGYSVGNIFSSKVSTYGNILAFIILLLIGINMIKEGKEEEKCEVLIGLKALLGLGIATSIDALAVGLSFAMNGQEKIYLSVGIIGIVTFIISVIGTNLGSKVGELLGSKAHYFGGIVLILIGVKSLIG</sequence>
<dbReference type="InterPro" id="IPR022929">
    <property type="entry name" value="Put_MntP"/>
</dbReference>
<keyword evidence="5 8" id="KW-0406">Ion transport</keyword>
<accession>A0A414Q2S7</accession>
<gene>
    <name evidence="8" type="primary">mntP</name>
    <name evidence="9" type="ORF">DW663_01485</name>
</gene>
<dbReference type="GO" id="GO:0005886">
    <property type="term" value="C:plasma membrane"/>
    <property type="evidence" value="ECO:0007669"/>
    <property type="project" value="UniProtKB-SubCell"/>
</dbReference>
<dbReference type="GO" id="GO:0005384">
    <property type="term" value="F:manganese ion transmembrane transporter activity"/>
    <property type="evidence" value="ECO:0007669"/>
    <property type="project" value="UniProtKB-UniRule"/>
</dbReference>
<keyword evidence="6 8" id="KW-0472">Membrane</keyword>
<keyword evidence="7 8" id="KW-0464">Manganese</keyword>